<sequence length="134" mass="13846">MTDRPQGQPSDLAEVLRLGTALVQDELALARAELAANLRGALIGAGLIVAATLLLLVGLILLADAAVLAVIVAGVPPLYAPLVVGLVTICLAGLLLWRGLAALNPARLVPSRAAAQLRRDAQILKEMISHDPQA</sequence>
<comment type="caution">
    <text evidence="2">The sequence shown here is derived from an EMBL/GenBank/DDBJ whole genome shotgun (WGS) entry which is preliminary data.</text>
</comment>
<dbReference type="RefSeq" id="WP_152827525.1">
    <property type="nucleotide sequence ID" value="NZ_WHUT02000009.1"/>
</dbReference>
<feature type="transmembrane region" description="Helical" evidence="1">
    <location>
        <begin position="78"/>
        <end position="97"/>
    </location>
</feature>
<keyword evidence="1" id="KW-0472">Membrane</keyword>
<protein>
    <submittedName>
        <fullName evidence="2">Phage holin family protein</fullName>
    </submittedName>
</protein>
<accession>A0A8X8GWS3</accession>
<keyword evidence="3" id="KW-1185">Reference proteome</keyword>
<dbReference type="Pfam" id="PF07332">
    <property type="entry name" value="Phage_holin_3_6"/>
    <property type="match status" value="1"/>
</dbReference>
<name>A0A8X8GWS3_9RHOB</name>
<evidence type="ECO:0000313" key="3">
    <source>
        <dbReference type="Proteomes" id="UP000484076"/>
    </source>
</evidence>
<feature type="transmembrane region" description="Helical" evidence="1">
    <location>
        <begin position="41"/>
        <end position="72"/>
    </location>
</feature>
<gene>
    <name evidence="2" type="ORF">GEU84_015425</name>
</gene>
<dbReference type="Proteomes" id="UP000484076">
    <property type="component" value="Unassembled WGS sequence"/>
</dbReference>
<evidence type="ECO:0000313" key="2">
    <source>
        <dbReference type="EMBL" id="NUB45789.1"/>
    </source>
</evidence>
<keyword evidence="1" id="KW-0812">Transmembrane</keyword>
<dbReference type="AlphaFoldDB" id="A0A8X8GWS3"/>
<reference evidence="2" key="1">
    <citation type="submission" date="2020-05" db="EMBL/GenBank/DDBJ databases">
        <title>Fertoebacter nigrum gen. nov., sp. nov., a new member of the family Rhodobacteraceae.</title>
        <authorList>
            <person name="Szuroczki S."/>
            <person name="Abbaszade G."/>
            <person name="Buni D."/>
            <person name="Schumann P."/>
            <person name="Toth E."/>
        </authorList>
    </citation>
    <scope>NUCLEOTIDE SEQUENCE</scope>
    <source>
        <strain evidence="2">RG-N-1a</strain>
    </source>
</reference>
<dbReference type="EMBL" id="WHUT02000009">
    <property type="protein sequence ID" value="NUB45789.1"/>
    <property type="molecule type" value="Genomic_DNA"/>
</dbReference>
<organism evidence="2 3">
    <name type="scientific">Fertoeibacter niger</name>
    <dbReference type="NCBI Taxonomy" id="2656921"/>
    <lineage>
        <taxon>Bacteria</taxon>
        <taxon>Pseudomonadati</taxon>
        <taxon>Pseudomonadota</taxon>
        <taxon>Alphaproteobacteria</taxon>
        <taxon>Rhodobacterales</taxon>
        <taxon>Paracoccaceae</taxon>
        <taxon>Fertoeibacter</taxon>
    </lineage>
</organism>
<keyword evidence="1" id="KW-1133">Transmembrane helix</keyword>
<evidence type="ECO:0000256" key="1">
    <source>
        <dbReference type="SAM" id="Phobius"/>
    </source>
</evidence>
<proteinExistence type="predicted"/>
<dbReference type="InterPro" id="IPR009937">
    <property type="entry name" value="Phage_holin_3_6"/>
</dbReference>